<proteinExistence type="predicted"/>
<evidence type="ECO:0000313" key="3">
    <source>
        <dbReference type="Proteomes" id="UP000187203"/>
    </source>
</evidence>
<gene>
    <name evidence="2" type="ORF">COLO4_36156</name>
</gene>
<organism evidence="2 3">
    <name type="scientific">Corchorus olitorius</name>
    <dbReference type="NCBI Taxonomy" id="93759"/>
    <lineage>
        <taxon>Eukaryota</taxon>
        <taxon>Viridiplantae</taxon>
        <taxon>Streptophyta</taxon>
        <taxon>Embryophyta</taxon>
        <taxon>Tracheophyta</taxon>
        <taxon>Spermatophyta</taxon>
        <taxon>Magnoliopsida</taxon>
        <taxon>eudicotyledons</taxon>
        <taxon>Gunneridae</taxon>
        <taxon>Pentapetalae</taxon>
        <taxon>rosids</taxon>
        <taxon>malvids</taxon>
        <taxon>Malvales</taxon>
        <taxon>Malvaceae</taxon>
        <taxon>Grewioideae</taxon>
        <taxon>Apeibeae</taxon>
        <taxon>Corchorus</taxon>
    </lineage>
</organism>
<dbReference type="Proteomes" id="UP000187203">
    <property type="component" value="Unassembled WGS sequence"/>
</dbReference>
<dbReference type="STRING" id="93759.A0A1R3GAZ5"/>
<sequence>MEEQELDESSPSIPCDWVNHGSELQLESHEKEDEIHNSLPTKFIDIEEEEAKTTTSPSVESALNDLDFIEDMVPSTFDTPSLNTSVGESECASSIQEALPREDSNLEASVGDSPFVESLQYEDPDFLGIERFLEFGCSEEGASTIIFPILKAEGVKQVFFPITIPAYH</sequence>
<feature type="region of interest" description="Disordered" evidence="1">
    <location>
        <begin position="1"/>
        <end position="36"/>
    </location>
</feature>
<keyword evidence="3" id="KW-1185">Reference proteome</keyword>
<protein>
    <submittedName>
        <fullName evidence="2">Squalene monooxygenase isoform 2</fullName>
    </submittedName>
</protein>
<evidence type="ECO:0000313" key="2">
    <source>
        <dbReference type="EMBL" id="OMO55170.1"/>
    </source>
</evidence>
<dbReference type="AlphaFoldDB" id="A0A1R3GAZ5"/>
<keyword evidence="2" id="KW-0560">Oxidoreductase</keyword>
<comment type="caution">
    <text evidence="2">The sequence shown here is derived from an EMBL/GenBank/DDBJ whole genome shotgun (WGS) entry which is preliminary data.</text>
</comment>
<dbReference type="EMBL" id="AWUE01023029">
    <property type="protein sequence ID" value="OMO55170.1"/>
    <property type="molecule type" value="Genomic_DNA"/>
</dbReference>
<keyword evidence="2" id="KW-0503">Monooxygenase</keyword>
<accession>A0A1R3GAZ5</accession>
<evidence type="ECO:0000256" key="1">
    <source>
        <dbReference type="SAM" id="MobiDB-lite"/>
    </source>
</evidence>
<dbReference type="GO" id="GO:0004497">
    <property type="term" value="F:monooxygenase activity"/>
    <property type="evidence" value="ECO:0007669"/>
    <property type="project" value="UniProtKB-KW"/>
</dbReference>
<reference evidence="3" key="1">
    <citation type="submission" date="2013-09" db="EMBL/GenBank/DDBJ databases">
        <title>Corchorus olitorius genome sequencing.</title>
        <authorList>
            <person name="Alam M."/>
            <person name="Haque M.S."/>
            <person name="Islam M.S."/>
            <person name="Emdad E.M."/>
            <person name="Islam M.M."/>
            <person name="Ahmed B."/>
            <person name="Halim A."/>
            <person name="Hossen Q.M.M."/>
            <person name="Hossain M.Z."/>
            <person name="Ahmed R."/>
            <person name="Khan M.M."/>
            <person name="Islam R."/>
            <person name="Rashid M.M."/>
            <person name="Khan S.A."/>
            <person name="Rahman M.S."/>
            <person name="Alam M."/>
            <person name="Yahiya A.S."/>
            <person name="Khan M.S."/>
            <person name="Azam M.S."/>
            <person name="Haque T."/>
            <person name="Lashkar M.Z.H."/>
            <person name="Akhand A.I."/>
            <person name="Morshed G."/>
            <person name="Roy S."/>
            <person name="Uddin K.S."/>
            <person name="Rabeya T."/>
            <person name="Hossain A.S."/>
            <person name="Chowdhury A."/>
            <person name="Snigdha A.R."/>
            <person name="Mortoza M.S."/>
            <person name="Matin S.A."/>
            <person name="Hoque S.M.E."/>
            <person name="Islam M.K."/>
            <person name="Roy D.K."/>
            <person name="Haider R."/>
            <person name="Moosa M.M."/>
            <person name="Elias S.M."/>
            <person name="Hasan A.M."/>
            <person name="Jahan S."/>
            <person name="Shafiuddin M."/>
            <person name="Mahmood N."/>
            <person name="Shommy N.S."/>
        </authorList>
    </citation>
    <scope>NUCLEOTIDE SEQUENCE [LARGE SCALE GENOMIC DNA]</scope>
    <source>
        <strain evidence="3">cv. O-4</strain>
    </source>
</reference>
<name>A0A1R3GAZ5_9ROSI</name>
<feature type="compositionally biased region" description="Basic and acidic residues" evidence="1">
    <location>
        <begin position="26"/>
        <end position="36"/>
    </location>
</feature>